<evidence type="ECO:0000313" key="1">
    <source>
        <dbReference type="EMBL" id="JAE10843.1"/>
    </source>
</evidence>
<sequence length="26" mass="2944">MCCACFSSPHIHSGFNTVCYLKCLMF</sequence>
<name>A0A0A9FRB2_ARUDO</name>
<dbReference type="AlphaFoldDB" id="A0A0A9FRB2"/>
<reference evidence="1" key="2">
    <citation type="journal article" date="2015" name="Data Brief">
        <title>Shoot transcriptome of the giant reed, Arundo donax.</title>
        <authorList>
            <person name="Barrero R.A."/>
            <person name="Guerrero F.D."/>
            <person name="Moolhuijzen P."/>
            <person name="Goolsby J.A."/>
            <person name="Tidwell J."/>
            <person name="Bellgard S.E."/>
            <person name="Bellgard M.I."/>
        </authorList>
    </citation>
    <scope>NUCLEOTIDE SEQUENCE</scope>
    <source>
        <tissue evidence="1">Shoot tissue taken approximately 20 cm above the soil surface</tissue>
    </source>
</reference>
<protein>
    <submittedName>
        <fullName evidence="1">Uncharacterized protein</fullName>
    </submittedName>
</protein>
<organism evidence="1">
    <name type="scientific">Arundo donax</name>
    <name type="common">Giant reed</name>
    <name type="synonym">Donax arundinaceus</name>
    <dbReference type="NCBI Taxonomy" id="35708"/>
    <lineage>
        <taxon>Eukaryota</taxon>
        <taxon>Viridiplantae</taxon>
        <taxon>Streptophyta</taxon>
        <taxon>Embryophyta</taxon>
        <taxon>Tracheophyta</taxon>
        <taxon>Spermatophyta</taxon>
        <taxon>Magnoliopsida</taxon>
        <taxon>Liliopsida</taxon>
        <taxon>Poales</taxon>
        <taxon>Poaceae</taxon>
        <taxon>PACMAD clade</taxon>
        <taxon>Arundinoideae</taxon>
        <taxon>Arundineae</taxon>
        <taxon>Arundo</taxon>
    </lineage>
</organism>
<reference evidence="1" key="1">
    <citation type="submission" date="2014-09" db="EMBL/GenBank/DDBJ databases">
        <authorList>
            <person name="Magalhaes I.L.F."/>
            <person name="Oliveira U."/>
            <person name="Santos F.R."/>
            <person name="Vidigal T.H.D.A."/>
            <person name="Brescovit A.D."/>
            <person name="Santos A.J."/>
        </authorList>
    </citation>
    <scope>NUCLEOTIDE SEQUENCE</scope>
    <source>
        <tissue evidence="1">Shoot tissue taken approximately 20 cm above the soil surface</tissue>
    </source>
</reference>
<dbReference type="EMBL" id="GBRH01187053">
    <property type="protein sequence ID" value="JAE10843.1"/>
    <property type="molecule type" value="Transcribed_RNA"/>
</dbReference>
<proteinExistence type="predicted"/>
<accession>A0A0A9FRB2</accession>